<evidence type="ECO:0000256" key="4">
    <source>
        <dbReference type="ARBA" id="ARBA00022989"/>
    </source>
</evidence>
<dbReference type="EMBL" id="BOMN01000101">
    <property type="protein sequence ID" value="GIE23972.1"/>
    <property type="molecule type" value="Genomic_DNA"/>
</dbReference>
<evidence type="ECO:0000256" key="6">
    <source>
        <dbReference type="SAM" id="MobiDB-lite"/>
    </source>
</evidence>
<keyword evidence="2" id="KW-1003">Cell membrane</keyword>
<organism evidence="8 9">
    <name type="scientific">Winogradskya humida</name>
    <dbReference type="NCBI Taxonomy" id="113566"/>
    <lineage>
        <taxon>Bacteria</taxon>
        <taxon>Bacillati</taxon>
        <taxon>Actinomycetota</taxon>
        <taxon>Actinomycetes</taxon>
        <taxon>Micromonosporales</taxon>
        <taxon>Micromonosporaceae</taxon>
        <taxon>Winogradskya</taxon>
    </lineage>
</organism>
<feature type="transmembrane region" description="Helical" evidence="7">
    <location>
        <begin position="202"/>
        <end position="220"/>
    </location>
</feature>
<feature type="transmembrane region" description="Helical" evidence="7">
    <location>
        <begin position="370"/>
        <end position="398"/>
    </location>
</feature>
<feature type="transmembrane region" description="Helical" evidence="7">
    <location>
        <begin position="138"/>
        <end position="155"/>
    </location>
</feature>
<feature type="transmembrane region" description="Helical" evidence="7">
    <location>
        <begin position="240"/>
        <end position="260"/>
    </location>
</feature>
<protein>
    <recommendedName>
        <fullName evidence="10">Amino acid transporter</fullName>
    </recommendedName>
</protein>
<feature type="compositionally biased region" description="Pro residues" evidence="6">
    <location>
        <begin position="490"/>
        <end position="499"/>
    </location>
</feature>
<feature type="transmembrane region" description="Helical" evidence="7">
    <location>
        <begin position="20"/>
        <end position="43"/>
    </location>
</feature>
<dbReference type="PANTHER" id="PTHR42770:SF16">
    <property type="entry name" value="AMINO ACID PERMEASE"/>
    <property type="match status" value="1"/>
</dbReference>
<evidence type="ECO:0000256" key="5">
    <source>
        <dbReference type="ARBA" id="ARBA00023136"/>
    </source>
</evidence>
<feature type="compositionally biased region" description="Low complexity" evidence="6">
    <location>
        <begin position="621"/>
        <end position="631"/>
    </location>
</feature>
<feature type="transmembrane region" description="Helical" evidence="7">
    <location>
        <begin position="55"/>
        <end position="77"/>
    </location>
</feature>
<dbReference type="Gene3D" id="1.20.1740.10">
    <property type="entry name" value="Amino acid/polyamine transporter I"/>
    <property type="match status" value="1"/>
</dbReference>
<feature type="transmembrane region" description="Helical" evidence="7">
    <location>
        <begin position="98"/>
        <end position="126"/>
    </location>
</feature>
<evidence type="ECO:0000313" key="8">
    <source>
        <dbReference type="EMBL" id="GIE23972.1"/>
    </source>
</evidence>
<evidence type="ECO:0008006" key="10">
    <source>
        <dbReference type="Google" id="ProtNLM"/>
    </source>
</evidence>
<feature type="transmembrane region" description="Helical" evidence="7">
    <location>
        <begin position="449"/>
        <end position="468"/>
    </location>
</feature>
<dbReference type="PANTHER" id="PTHR42770">
    <property type="entry name" value="AMINO ACID TRANSPORTER-RELATED"/>
    <property type="match status" value="1"/>
</dbReference>
<feature type="transmembrane region" description="Helical" evidence="7">
    <location>
        <begin position="297"/>
        <end position="319"/>
    </location>
</feature>
<feature type="transmembrane region" description="Helical" evidence="7">
    <location>
        <begin position="346"/>
        <end position="364"/>
    </location>
</feature>
<keyword evidence="5 7" id="KW-0472">Membrane</keyword>
<evidence type="ECO:0000256" key="3">
    <source>
        <dbReference type="ARBA" id="ARBA00022692"/>
    </source>
</evidence>
<feature type="region of interest" description="Disordered" evidence="6">
    <location>
        <begin position="477"/>
        <end position="667"/>
    </location>
</feature>
<feature type="compositionally biased region" description="Polar residues" evidence="6">
    <location>
        <begin position="503"/>
        <end position="520"/>
    </location>
</feature>
<dbReference type="InterPro" id="IPR050367">
    <property type="entry name" value="APC_superfamily"/>
</dbReference>
<keyword evidence="9" id="KW-1185">Reference proteome</keyword>
<gene>
    <name evidence="8" type="ORF">Ahu01nite_070740</name>
</gene>
<dbReference type="InterPro" id="IPR002293">
    <property type="entry name" value="AA/rel_permease1"/>
</dbReference>
<feature type="transmembrane region" description="Helical" evidence="7">
    <location>
        <begin position="410"/>
        <end position="437"/>
    </location>
</feature>
<accession>A0ABQ3ZZG9</accession>
<comment type="caution">
    <text evidence="8">The sequence shown here is derived from an EMBL/GenBank/DDBJ whole genome shotgun (WGS) entry which is preliminary data.</text>
</comment>
<evidence type="ECO:0000313" key="9">
    <source>
        <dbReference type="Proteomes" id="UP000603200"/>
    </source>
</evidence>
<feature type="transmembrane region" description="Helical" evidence="7">
    <location>
        <begin position="164"/>
        <end position="182"/>
    </location>
</feature>
<evidence type="ECO:0000256" key="2">
    <source>
        <dbReference type="ARBA" id="ARBA00022475"/>
    </source>
</evidence>
<keyword evidence="4 7" id="KW-1133">Transmembrane helix</keyword>
<sequence length="667" mass="68518">MPYTPHGSAMLTNALARNRLGVASVVFFVMSAAAPLTVVAGVVPTGLAVTGLTAISIAFVTVALVLAVFSVGYVAMARHIANAGAFYAYVSRGLGRPLGVAAAWVALAAYNSFQVASYGGIGAIAAPLFAEWFGIQPPWWLIALAAWALVAVLGVRDVAVNGKVLATLLVAEIILVVLFSFADLTTAGFVPSAAPLDPGGLAGAGAGALLVMAVTGFVGFEQSVVFSEESRDPRRTVPRATYLSILLITALYAFSAWAMISAAGPDAVHRATTEGPELFFTLPAAQLGDLAVDLGHALFLTSLIAAMISFHNIIARYTFSLGREGVLPRTFGRTVPATGAPKNGSLAQSAFGLLVILTYALLGWDPLVQLFFWGGTTGALGVLLLITVTSAAVIGFFLRTPCDETLWRRAIAPTCGTLLLLAITTAAFTTIATLFGVTPGSPPTWTVPLAYTLLAAAGATWALTLRLTRPTTYEGIGWGARSTRFHPTEDPPPTDPQPTDPQLSDSRPGDSQLTDPQLSDSRPGDLQPIDSRPGGSQPGDLQPMDSRPVGPQPGDLQPMDSRPGGSQPGDFRPSDSPRGTIPDTSDSRPSNSPANAAPDITVPLSAAPSSNLPGTNVAAYGVPSTGVPSTGVPGGGAPGGVSLSNGGRPSDPRDHDVSGGDTPGGAQ</sequence>
<evidence type="ECO:0000256" key="1">
    <source>
        <dbReference type="ARBA" id="ARBA00004651"/>
    </source>
</evidence>
<comment type="subcellular location">
    <subcellularLocation>
        <location evidence="1">Cell membrane</location>
        <topology evidence="1">Multi-pass membrane protein</topology>
    </subcellularLocation>
</comment>
<dbReference type="Proteomes" id="UP000603200">
    <property type="component" value="Unassembled WGS sequence"/>
</dbReference>
<dbReference type="Pfam" id="PF13520">
    <property type="entry name" value="AA_permease_2"/>
    <property type="match status" value="1"/>
</dbReference>
<feature type="compositionally biased region" description="Polar residues" evidence="6">
    <location>
        <begin position="582"/>
        <end position="594"/>
    </location>
</feature>
<reference evidence="8 9" key="1">
    <citation type="submission" date="2021-01" db="EMBL/GenBank/DDBJ databases">
        <title>Whole genome shotgun sequence of Actinoplanes humidus NBRC 14915.</title>
        <authorList>
            <person name="Komaki H."/>
            <person name="Tamura T."/>
        </authorList>
    </citation>
    <scope>NUCLEOTIDE SEQUENCE [LARGE SCALE GENOMIC DNA]</scope>
    <source>
        <strain evidence="8 9">NBRC 14915</strain>
    </source>
</reference>
<keyword evidence="3 7" id="KW-0812">Transmembrane</keyword>
<name>A0ABQ3ZZG9_9ACTN</name>
<proteinExistence type="predicted"/>
<evidence type="ECO:0000256" key="7">
    <source>
        <dbReference type="SAM" id="Phobius"/>
    </source>
</evidence>